<sequence>MQTFRNPLPLERGVFFDLKYGSLNKIFVEKKGKQFLSQLIFWNL</sequence>
<evidence type="ECO:0000313" key="1">
    <source>
        <dbReference type="EMBL" id="EKR99801.1"/>
    </source>
</evidence>
<organism evidence="1 2">
    <name type="scientific">Leptospira mayottensis 200901122</name>
    <dbReference type="NCBI Taxonomy" id="1193010"/>
    <lineage>
        <taxon>Bacteria</taxon>
        <taxon>Pseudomonadati</taxon>
        <taxon>Spirochaetota</taxon>
        <taxon>Spirochaetia</taxon>
        <taxon>Leptospirales</taxon>
        <taxon>Leptospiraceae</taxon>
        <taxon>Leptospira</taxon>
    </lineage>
</organism>
<dbReference type="Proteomes" id="UP000001343">
    <property type="component" value="Unassembled WGS sequence"/>
</dbReference>
<gene>
    <name evidence="1" type="ORF">LEP1GSC125_0190</name>
</gene>
<dbReference type="AlphaFoldDB" id="A0AA87MMJ0"/>
<name>A0AA87MMJ0_9LEPT</name>
<reference evidence="1 2" key="1">
    <citation type="journal article" date="2014" name="Int. J. Syst. Evol. Microbiol.">
        <title>Leptospira mayottensis sp. nov., a pathogenic species of the genus Leptospira isolated from humans.</title>
        <authorList>
            <person name="Bourhy P."/>
            <person name="Collet L."/>
            <person name="Brisse S."/>
            <person name="Picardeau M."/>
        </authorList>
    </citation>
    <scope>NUCLEOTIDE SEQUENCE [LARGE SCALE GENOMIC DNA]</scope>
    <source>
        <strain evidence="1 2">200901122</strain>
    </source>
</reference>
<comment type="caution">
    <text evidence="1">The sequence shown here is derived from an EMBL/GenBank/DDBJ whole genome shotgun (WGS) entry which is preliminary data.</text>
</comment>
<accession>A0AA87MMJ0</accession>
<proteinExistence type="predicted"/>
<dbReference type="EMBL" id="AKWM02000044">
    <property type="protein sequence ID" value="EKR99801.1"/>
    <property type="molecule type" value="Genomic_DNA"/>
</dbReference>
<evidence type="ECO:0000313" key="2">
    <source>
        <dbReference type="Proteomes" id="UP000001343"/>
    </source>
</evidence>
<protein>
    <submittedName>
        <fullName evidence="1">Uncharacterized protein</fullName>
    </submittedName>
</protein>